<dbReference type="OrthoDB" id="2417909at2"/>
<dbReference type="InterPro" id="IPR010359">
    <property type="entry name" value="IrrE_HExxH"/>
</dbReference>
<evidence type="ECO:0000313" key="2">
    <source>
        <dbReference type="EMBL" id="PCK20310.1"/>
    </source>
</evidence>
<evidence type="ECO:0000313" key="3">
    <source>
        <dbReference type="Proteomes" id="UP000228754"/>
    </source>
</evidence>
<accession>A0A2A5ISL1</accession>
<name>A0A2A5ISL1_BACPU</name>
<dbReference type="EMBL" id="NKHG01000100">
    <property type="protein sequence ID" value="PCK20310.1"/>
    <property type="molecule type" value="Genomic_DNA"/>
</dbReference>
<reference evidence="2 3" key="1">
    <citation type="submission" date="2017-06" db="EMBL/GenBank/DDBJ databases">
        <title>Draft Genome Sequence of Bacillus sp Strain 36R Isolated from saline sediment at Atanasia, Sonora, Mexico.</title>
        <authorList>
            <person name="Sanchez Diaz R."/>
            <person name="Quiroz Macias M.E."/>
            <person name="Ibarra Gamez J.C."/>
            <person name="Enciso Ibarra J."/>
            <person name="Gomez Gil B."/>
            <person name="Galaviz Silva L."/>
        </authorList>
    </citation>
    <scope>NUCLEOTIDE SEQUENCE [LARGE SCALE GENOMIC DNA]</scope>
    <source>
        <strain evidence="2 3">36R_ATNSAL</strain>
    </source>
</reference>
<evidence type="ECO:0000259" key="1">
    <source>
        <dbReference type="Pfam" id="PF06114"/>
    </source>
</evidence>
<proteinExistence type="predicted"/>
<dbReference type="AlphaFoldDB" id="A0A2A5ISL1"/>
<gene>
    <name evidence="2" type="ORF">CEY02_14140</name>
</gene>
<feature type="domain" description="IrrE N-terminal-like" evidence="1">
    <location>
        <begin position="34"/>
        <end position="148"/>
    </location>
</feature>
<sequence>MKYIYTHLEDNVNRLYAEMKILNPSEQSIDTISEKLGIEVCYKDISSRAIINQDTQIIILDKRLNKSIRWEKFCHEVGHILFHKGNQLIMPDSFRLYQEWKSNNFMYHFAVPTFMLRSVNIPVDPDQAIQFLTKTFKVTPSFAKHRLNLYNQKFFSQTRSVLYG</sequence>
<organism evidence="2 3">
    <name type="scientific">Bacillus pumilus</name>
    <name type="common">Bacillus mesentericus</name>
    <dbReference type="NCBI Taxonomy" id="1408"/>
    <lineage>
        <taxon>Bacteria</taxon>
        <taxon>Bacillati</taxon>
        <taxon>Bacillota</taxon>
        <taxon>Bacilli</taxon>
        <taxon>Bacillales</taxon>
        <taxon>Bacillaceae</taxon>
        <taxon>Bacillus</taxon>
    </lineage>
</organism>
<dbReference type="Pfam" id="PF06114">
    <property type="entry name" value="Peptidase_M78"/>
    <property type="match status" value="1"/>
</dbReference>
<protein>
    <recommendedName>
        <fullName evidence="1">IrrE N-terminal-like domain-containing protein</fullName>
    </recommendedName>
</protein>
<dbReference type="Proteomes" id="UP000228754">
    <property type="component" value="Unassembled WGS sequence"/>
</dbReference>
<dbReference type="Gene3D" id="1.10.10.2910">
    <property type="match status" value="1"/>
</dbReference>
<comment type="caution">
    <text evidence="2">The sequence shown here is derived from an EMBL/GenBank/DDBJ whole genome shotgun (WGS) entry which is preliminary data.</text>
</comment>